<organism evidence="2 3">
    <name type="scientific">Rhodopirellula halodulae</name>
    <dbReference type="NCBI Taxonomy" id="2894198"/>
    <lineage>
        <taxon>Bacteria</taxon>
        <taxon>Pseudomonadati</taxon>
        <taxon>Planctomycetota</taxon>
        <taxon>Planctomycetia</taxon>
        <taxon>Pirellulales</taxon>
        <taxon>Pirellulaceae</taxon>
        <taxon>Rhodopirellula</taxon>
    </lineage>
</organism>
<keyword evidence="1" id="KW-0472">Membrane</keyword>
<dbReference type="EMBL" id="JAJKFW010000022">
    <property type="protein sequence ID" value="MCC9642764.1"/>
    <property type="molecule type" value="Genomic_DNA"/>
</dbReference>
<evidence type="ECO:0000313" key="2">
    <source>
        <dbReference type="EMBL" id="MCC9642764.1"/>
    </source>
</evidence>
<reference evidence="2" key="1">
    <citation type="submission" date="2021-11" db="EMBL/GenBank/DDBJ databases">
        <title>Genome sequence.</title>
        <authorList>
            <person name="Sun Q."/>
        </authorList>
    </citation>
    <scope>NUCLEOTIDE SEQUENCE</scope>
    <source>
        <strain evidence="2">JC740</strain>
    </source>
</reference>
<dbReference type="InterPro" id="IPR045781">
    <property type="entry name" value="SxtJ"/>
</dbReference>
<comment type="caution">
    <text evidence="2">The sequence shown here is derived from an EMBL/GenBank/DDBJ whole genome shotgun (WGS) entry which is preliminary data.</text>
</comment>
<feature type="transmembrane region" description="Helical" evidence="1">
    <location>
        <begin position="38"/>
        <end position="58"/>
    </location>
</feature>
<feature type="transmembrane region" description="Helical" evidence="1">
    <location>
        <begin position="70"/>
        <end position="92"/>
    </location>
</feature>
<name>A0ABS8NGT0_9BACT</name>
<sequence>MPLIDLSAAPSPSMRRWFGASLGLLLLIFAWLSRSLGVWPSALLFGCAVVTTSVYYALPATQEKIIRGWQWLTFPIAFLIGHLLFGAIYFVVLTPLAMALRVVGHDALRLRERHRASTWQDRKQDVAAEQYLKQF</sequence>
<dbReference type="Pfam" id="PF19588">
    <property type="entry name" value="SxtJ"/>
    <property type="match status" value="1"/>
</dbReference>
<evidence type="ECO:0000313" key="3">
    <source>
        <dbReference type="Proteomes" id="UP001430306"/>
    </source>
</evidence>
<feature type="transmembrane region" description="Helical" evidence="1">
    <location>
        <begin position="16"/>
        <end position="32"/>
    </location>
</feature>
<dbReference type="RefSeq" id="WP_230273700.1">
    <property type="nucleotide sequence ID" value="NZ_JAJKFW010000022.1"/>
</dbReference>
<keyword evidence="3" id="KW-1185">Reference proteome</keyword>
<accession>A0ABS8NGT0</accession>
<dbReference type="Proteomes" id="UP001430306">
    <property type="component" value="Unassembled WGS sequence"/>
</dbReference>
<keyword evidence="1" id="KW-1133">Transmembrane helix</keyword>
<evidence type="ECO:0000256" key="1">
    <source>
        <dbReference type="SAM" id="Phobius"/>
    </source>
</evidence>
<gene>
    <name evidence="2" type="ORF">LOC71_10805</name>
</gene>
<protein>
    <submittedName>
        <fullName evidence="2">SxtJ family membrane protein</fullName>
    </submittedName>
</protein>
<keyword evidence="1" id="KW-0812">Transmembrane</keyword>
<proteinExistence type="predicted"/>